<feature type="region of interest" description="Disordered" evidence="1">
    <location>
        <begin position="62"/>
        <end position="119"/>
    </location>
</feature>
<keyword evidence="3" id="KW-1185">Reference proteome</keyword>
<dbReference type="AlphaFoldDB" id="A0AAV7PDB2"/>
<reference evidence="2" key="1">
    <citation type="journal article" date="2022" name="bioRxiv">
        <title>Sequencing and chromosome-scale assembly of the giantPleurodeles waltlgenome.</title>
        <authorList>
            <person name="Brown T."/>
            <person name="Elewa A."/>
            <person name="Iarovenko S."/>
            <person name="Subramanian E."/>
            <person name="Araus A.J."/>
            <person name="Petzold A."/>
            <person name="Susuki M."/>
            <person name="Suzuki K.-i.T."/>
            <person name="Hayashi T."/>
            <person name="Toyoda A."/>
            <person name="Oliveira C."/>
            <person name="Osipova E."/>
            <person name="Leigh N.D."/>
            <person name="Simon A."/>
            <person name="Yun M.H."/>
        </authorList>
    </citation>
    <scope>NUCLEOTIDE SEQUENCE</scope>
    <source>
        <strain evidence="2">20211129_DDA</strain>
        <tissue evidence="2">Liver</tissue>
    </source>
</reference>
<evidence type="ECO:0000256" key="1">
    <source>
        <dbReference type="SAM" id="MobiDB-lite"/>
    </source>
</evidence>
<proteinExistence type="predicted"/>
<protein>
    <submittedName>
        <fullName evidence="2">Uncharacterized protein</fullName>
    </submittedName>
</protein>
<name>A0AAV7PDB2_PLEWA</name>
<comment type="caution">
    <text evidence="2">The sequence shown here is derived from an EMBL/GenBank/DDBJ whole genome shotgun (WGS) entry which is preliminary data.</text>
</comment>
<organism evidence="2 3">
    <name type="scientific">Pleurodeles waltl</name>
    <name type="common">Iberian ribbed newt</name>
    <dbReference type="NCBI Taxonomy" id="8319"/>
    <lineage>
        <taxon>Eukaryota</taxon>
        <taxon>Metazoa</taxon>
        <taxon>Chordata</taxon>
        <taxon>Craniata</taxon>
        <taxon>Vertebrata</taxon>
        <taxon>Euteleostomi</taxon>
        <taxon>Amphibia</taxon>
        <taxon>Batrachia</taxon>
        <taxon>Caudata</taxon>
        <taxon>Salamandroidea</taxon>
        <taxon>Salamandridae</taxon>
        <taxon>Pleurodelinae</taxon>
        <taxon>Pleurodeles</taxon>
    </lineage>
</organism>
<sequence length="224" mass="23803">MPRPEHLRVRQAGGIEHQPHCPVGARLRPLNPNCQGKPPWALWTPRSGPLRVRQARGRECLSQGPAGAQSEIAEHSHEWESSPDPVPGAFPLGGPEGKAQDRGSQLGAVGTPEPKLTGEASLGPVDSLAWPPQGTAGWRKGAPAPGFSGVPVGHLNLNWKGTPSRPGRLPGPGPSEYGKMEEGNTHPRAWHGPGAQSEVAEHSHTWESCPDLSPLPCHLVGRRV</sequence>
<evidence type="ECO:0000313" key="2">
    <source>
        <dbReference type="EMBL" id="KAJ1124518.1"/>
    </source>
</evidence>
<dbReference type="EMBL" id="JANPWB010000011">
    <property type="protein sequence ID" value="KAJ1124518.1"/>
    <property type="molecule type" value="Genomic_DNA"/>
</dbReference>
<evidence type="ECO:0000313" key="3">
    <source>
        <dbReference type="Proteomes" id="UP001066276"/>
    </source>
</evidence>
<accession>A0AAV7PDB2</accession>
<feature type="region of interest" description="Disordered" evidence="1">
    <location>
        <begin position="158"/>
        <end position="212"/>
    </location>
</feature>
<gene>
    <name evidence="2" type="ORF">NDU88_002969</name>
</gene>
<dbReference type="Proteomes" id="UP001066276">
    <property type="component" value="Chromosome 7"/>
</dbReference>